<dbReference type="EMBL" id="JAAOAN010000574">
    <property type="protein sequence ID" value="KAF5703327.1"/>
    <property type="molecule type" value="Genomic_DNA"/>
</dbReference>
<dbReference type="OrthoDB" id="2157530at2759"/>
<proteinExistence type="predicted"/>
<organism evidence="3 4">
    <name type="scientific">Fusarium mundagurra</name>
    <dbReference type="NCBI Taxonomy" id="1567541"/>
    <lineage>
        <taxon>Eukaryota</taxon>
        <taxon>Fungi</taxon>
        <taxon>Dikarya</taxon>
        <taxon>Ascomycota</taxon>
        <taxon>Pezizomycotina</taxon>
        <taxon>Sordariomycetes</taxon>
        <taxon>Hypocreomycetidae</taxon>
        <taxon>Hypocreales</taxon>
        <taxon>Nectriaceae</taxon>
        <taxon>Fusarium</taxon>
        <taxon>Fusarium fujikuroi species complex</taxon>
    </lineage>
</organism>
<evidence type="ECO:0000313" key="3">
    <source>
        <dbReference type="EMBL" id="KAF5703327.1"/>
    </source>
</evidence>
<dbReference type="AlphaFoldDB" id="A0A8H5Y0E1"/>
<dbReference type="Proteomes" id="UP000544331">
    <property type="component" value="Unassembled WGS sequence"/>
</dbReference>
<dbReference type="Pfam" id="PF06985">
    <property type="entry name" value="HET"/>
    <property type="match status" value="1"/>
</dbReference>
<feature type="domain" description="Heterokaryon incompatibility" evidence="2">
    <location>
        <begin position="80"/>
        <end position="221"/>
    </location>
</feature>
<gene>
    <name evidence="3" type="ORF">FMUND_13026</name>
</gene>
<evidence type="ECO:0000313" key="4">
    <source>
        <dbReference type="Proteomes" id="UP000544331"/>
    </source>
</evidence>
<evidence type="ECO:0000259" key="2">
    <source>
        <dbReference type="Pfam" id="PF06985"/>
    </source>
</evidence>
<dbReference type="PANTHER" id="PTHR24148:SF73">
    <property type="entry name" value="HET DOMAIN PROTEIN (AFU_ORTHOLOGUE AFUA_8G01020)"/>
    <property type="match status" value="1"/>
</dbReference>
<keyword evidence="4" id="KW-1185">Reference proteome</keyword>
<feature type="compositionally biased region" description="Basic residues" evidence="1">
    <location>
        <begin position="8"/>
        <end position="23"/>
    </location>
</feature>
<comment type="caution">
    <text evidence="3">The sequence shown here is derived from an EMBL/GenBank/DDBJ whole genome shotgun (WGS) entry which is preliminary data.</text>
</comment>
<dbReference type="PANTHER" id="PTHR24148">
    <property type="entry name" value="ANKYRIN REPEAT DOMAIN-CONTAINING PROTEIN 39 HOMOLOG-RELATED"/>
    <property type="match status" value="1"/>
</dbReference>
<feature type="region of interest" description="Disordered" evidence="1">
    <location>
        <begin position="1"/>
        <end position="31"/>
    </location>
</feature>
<evidence type="ECO:0000256" key="1">
    <source>
        <dbReference type="SAM" id="MobiDB-lite"/>
    </source>
</evidence>
<protein>
    <submittedName>
        <fullName evidence="3">Ankyrin het domain-containing protein</fullName>
    </submittedName>
</protein>
<sequence>MAENPRQSKYRHSYPGKRQRIRSPSKDREMTDNDAIYAEKLDKGEIRIMRLHRGSGSDVFKCDLRKIQLAASPVEQTPPYEALSYVWGSKEDPRHIYISGNRFAVTQNLFEALTYLRHPESDRTLWIDAICINQLDFAERTVQVRQMHQVYGNAKEVIAWIGNANADTHEIFDSMLPDMNWGPLGGVSFILGNERRTEREKAASNELANRPYWSRAWTFQEMKFATSLTIQCGVEKISYGRLHSLHINKQATARVRTSNSNGELVDRYKNNLDSKLPELTGDQDYPNYFLDYLLNRQCCDRRDNIFAFCNLFSQDLQQRIPINYEASAKEILLQSARAIIESTGSLYIFVIRGRQIPPESREEQWQKGMPSWCPYLAAQYDNYGLKPQNMPSIFTEKAMVSFYTNTKILVRGFVVGWIERSILPENVGSDDWTNEDYKQQFGFYTKCLELGLLSAPREKGEKSLQATTRTLLVDQDGDSNGDEDLIKYALGKLSDEPDENDAKDALYQIQRNIRSRQACSFQVSAAVIEALRSSGIPREFWLNPLAVVPRKAQWRDAICVISGCPLPIVLRRSGDIYHIIGEAFFDTGRLESVGLRIKLRDFIVE</sequence>
<name>A0A8H5Y0E1_9HYPO</name>
<dbReference type="InterPro" id="IPR052895">
    <property type="entry name" value="HetReg/Transcr_Mod"/>
</dbReference>
<reference evidence="3 4" key="1">
    <citation type="submission" date="2020-05" db="EMBL/GenBank/DDBJ databases">
        <title>Identification and distribution of gene clusters putatively required for synthesis of sphingolipid metabolism inhibitors in phylogenetically diverse species of the filamentous fungus Fusarium.</title>
        <authorList>
            <person name="Kim H.-S."/>
            <person name="Busman M."/>
            <person name="Brown D.W."/>
            <person name="Divon H."/>
            <person name="Uhlig S."/>
            <person name="Proctor R.H."/>
        </authorList>
    </citation>
    <scope>NUCLEOTIDE SEQUENCE [LARGE SCALE GENOMIC DNA]</scope>
    <source>
        <strain evidence="3 4">NRRL 66235</strain>
    </source>
</reference>
<dbReference type="InterPro" id="IPR010730">
    <property type="entry name" value="HET"/>
</dbReference>
<accession>A0A8H5Y0E1</accession>